<evidence type="ECO:0000313" key="2">
    <source>
        <dbReference type="Proteomes" id="UP000486351"/>
    </source>
</evidence>
<name>A0A6G0PY75_9STRA</name>
<gene>
    <name evidence="1" type="ORF">PF008_g33016</name>
</gene>
<dbReference type="EMBL" id="QXFY01010806">
    <property type="protein sequence ID" value="KAE9260795.1"/>
    <property type="molecule type" value="Genomic_DNA"/>
</dbReference>
<accession>A0A6G0PY75</accession>
<evidence type="ECO:0000313" key="1">
    <source>
        <dbReference type="EMBL" id="KAE9260795.1"/>
    </source>
</evidence>
<organism evidence="1 2">
    <name type="scientific">Phytophthora fragariae</name>
    <dbReference type="NCBI Taxonomy" id="53985"/>
    <lineage>
        <taxon>Eukaryota</taxon>
        <taxon>Sar</taxon>
        <taxon>Stramenopiles</taxon>
        <taxon>Oomycota</taxon>
        <taxon>Peronosporomycetes</taxon>
        <taxon>Peronosporales</taxon>
        <taxon>Peronosporaceae</taxon>
        <taxon>Phytophthora</taxon>
    </lineage>
</organism>
<dbReference type="Proteomes" id="UP000486351">
    <property type="component" value="Unassembled WGS sequence"/>
</dbReference>
<sequence length="59" mass="7032">MSPVLRFLRQRLKSGMSEIRSMMVVMIDGQHLGHDRLVPAHVKRRRLRSRIGEWSINRH</sequence>
<dbReference type="AlphaFoldDB" id="A0A6G0PY75"/>
<comment type="caution">
    <text evidence="1">The sequence shown here is derived from an EMBL/GenBank/DDBJ whole genome shotgun (WGS) entry which is preliminary data.</text>
</comment>
<proteinExistence type="predicted"/>
<protein>
    <submittedName>
        <fullName evidence="1">Uncharacterized protein</fullName>
    </submittedName>
</protein>
<reference evidence="1 2" key="1">
    <citation type="submission" date="2018-09" db="EMBL/GenBank/DDBJ databases">
        <title>Genomic investigation of the strawberry pathogen Phytophthora fragariae indicates pathogenicity is determined by transcriptional variation in three key races.</title>
        <authorList>
            <person name="Adams T.M."/>
            <person name="Armitage A.D."/>
            <person name="Sobczyk M.K."/>
            <person name="Bates H.J."/>
            <person name="Dunwell J.M."/>
            <person name="Nellist C.F."/>
            <person name="Harrison R.J."/>
        </authorList>
    </citation>
    <scope>NUCLEOTIDE SEQUENCE [LARGE SCALE GENOMIC DNA]</scope>
    <source>
        <strain evidence="1 2">NOV-77</strain>
    </source>
</reference>